<keyword evidence="1" id="KW-0472">Membrane</keyword>
<organism evidence="2 3">
    <name type="scientific">Cohnella silvisoli</name>
    <dbReference type="NCBI Taxonomy" id="2873699"/>
    <lineage>
        <taxon>Bacteria</taxon>
        <taxon>Bacillati</taxon>
        <taxon>Bacillota</taxon>
        <taxon>Bacilli</taxon>
        <taxon>Bacillales</taxon>
        <taxon>Paenibacillaceae</taxon>
        <taxon>Cohnella</taxon>
    </lineage>
</organism>
<name>A0ABV1KSI0_9BACL</name>
<keyword evidence="3" id="KW-1185">Reference proteome</keyword>
<evidence type="ECO:0000313" key="2">
    <source>
        <dbReference type="EMBL" id="MEQ4483006.1"/>
    </source>
</evidence>
<reference evidence="2 3" key="1">
    <citation type="journal article" date="2023" name="Genome Announc.">
        <title>Pan-Genome Analyses of the Genus Cohnella and Proposal of the Novel Species Cohnella silvisoli sp. nov., Isolated from Forest Soil.</title>
        <authorList>
            <person name="Wang C."/>
            <person name="Mao L."/>
            <person name="Bao G."/>
            <person name="Zhu H."/>
        </authorList>
    </citation>
    <scope>NUCLEOTIDE SEQUENCE [LARGE SCALE GENOMIC DNA]</scope>
    <source>
        <strain evidence="2 3">NL03-T5-1</strain>
    </source>
</reference>
<dbReference type="EMBL" id="JASKHM010000006">
    <property type="protein sequence ID" value="MEQ4483006.1"/>
    <property type="molecule type" value="Genomic_DNA"/>
</dbReference>
<evidence type="ECO:0000256" key="1">
    <source>
        <dbReference type="SAM" id="Phobius"/>
    </source>
</evidence>
<accession>A0ABV1KSI0</accession>
<keyword evidence="1" id="KW-0812">Transmembrane</keyword>
<keyword evidence="1" id="KW-1133">Transmembrane helix</keyword>
<feature type="transmembrane region" description="Helical" evidence="1">
    <location>
        <begin position="6"/>
        <end position="24"/>
    </location>
</feature>
<dbReference type="Proteomes" id="UP001493487">
    <property type="component" value="Unassembled WGS sequence"/>
</dbReference>
<proteinExistence type="predicted"/>
<protein>
    <submittedName>
        <fullName evidence="2">DUF2953 domain-containing protein</fullName>
    </submittedName>
</protein>
<sequence>MAFWLWIALAIVVALIVIMLFSHIRIRVRYSRSGQLDQLVVVIQALNGLFHYQVILPSILIRGWSVVYHEKRTGGIAGDVNHKQNSRWIGKRTILRYIRAYRTVLKSTRQFKRWARRTLKKVECTRWRLDFRVGTGDAASTAVVTGLLWAVSGCASGVAGQYITLKTSPQSEIAPNYSATEFTVVWEADFRIRLGTAMGSFIKLGTKTIHIALAMGAWRNMLSSPKQA</sequence>
<dbReference type="RefSeq" id="WP_232184121.1">
    <property type="nucleotide sequence ID" value="NZ_JAIOAP010000002.1"/>
</dbReference>
<evidence type="ECO:0000313" key="3">
    <source>
        <dbReference type="Proteomes" id="UP001493487"/>
    </source>
</evidence>
<dbReference type="Pfam" id="PF11167">
    <property type="entry name" value="DUF2953"/>
    <property type="match status" value="1"/>
</dbReference>
<comment type="caution">
    <text evidence="2">The sequence shown here is derived from an EMBL/GenBank/DDBJ whole genome shotgun (WGS) entry which is preliminary data.</text>
</comment>
<gene>
    <name evidence="2" type="ORF">QJS35_11430</name>
</gene>
<dbReference type="InterPro" id="IPR021338">
    <property type="entry name" value="DUF2953"/>
</dbReference>